<reference evidence="8 9" key="1">
    <citation type="journal article" date="2023" name="Life. Sci Alliance">
        <title>Evolutionary insights into 3D genome organization and epigenetic landscape of Vigna mungo.</title>
        <authorList>
            <person name="Junaid A."/>
            <person name="Singh B."/>
            <person name="Bhatia S."/>
        </authorList>
    </citation>
    <scope>NUCLEOTIDE SEQUENCE [LARGE SCALE GENOMIC DNA]</scope>
    <source>
        <strain evidence="8">Urdbean</strain>
    </source>
</reference>
<keyword evidence="2" id="KW-0808">Transferase</keyword>
<keyword evidence="2" id="KW-0418">Kinase</keyword>
<evidence type="ECO:0000256" key="3">
    <source>
        <dbReference type="ARBA" id="ARBA00023136"/>
    </source>
</evidence>
<keyword evidence="6" id="KW-0732">Signal</keyword>
<feature type="chain" id="PRO_5043003188" description="Protein kinase domain-containing protein" evidence="6">
    <location>
        <begin position="18"/>
        <end position="301"/>
    </location>
</feature>
<dbReference type="Proteomes" id="UP001374535">
    <property type="component" value="Chromosome 3"/>
</dbReference>
<evidence type="ECO:0000313" key="8">
    <source>
        <dbReference type="EMBL" id="WVZ16439.1"/>
    </source>
</evidence>
<dbReference type="InterPro" id="IPR011009">
    <property type="entry name" value="Kinase-like_dom_sf"/>
</dbReference>
<feature type="region of interest" description="Disordered" evidence="5">
    <location>
        <begin position="247"/>
        <end position="287"/>
    </location>
</feature>
<name>A0AAQ3NUS2_VIGMU</name>
<feature type="compositionally biased region" description="Polar residues" evidence="5">
    <location>
        <begin position="247"/>
        <end position="258"/>
    </location>
</feature>
<accession>A0AAQ3NUS2</accession>
<proteinExistence type="predicted"/>
<dbReference type="GO" id="GO:0004674">
    <property type="term" value="F:protein serine/threonine kinase activity"/>
    <property type="evidence" value="ECO:0007669"/>
    <property type="project" value="UniProtKB-KW"/>
</dbReference>
<dbReference type="Gene3D" id="1.10.510.10">
    <property type="entry name" value="Transferase(Phosphotransferase) domain 1"/>
    <property type="match status" value="1"/>
</dbReference>
<feature type="signal peptide" evidence="6">
    <location>
        <begin position="1"/>
        <end position="17"/>
    </location>
</feature>
<evidence type="ECO:0000256" key="1">
    <source>
        <dbReference type="ARBA" id="ARBA00004193"/>
    </source>
</evidence>
<dbReference type="AlphaFoldDB" id="A0AAQ3NUS2"/>
<feature type="compositionally biased region" description="Basic residues" evidence="5">
    <location>
        <begin position="266"/>
        <end position="283"/>
    </location>
</feature>
<feature type="domain" description="Protein kinase" evidence="7">
    <location>
        <begin position="27"/>
        <end position="301"/>
    </location>
</feature>
<evidence type="ECO:0000313" key="9">
    <source>
        <dbReference type="Proteomes" id="UP001374535"/>
    </source>
</evidence>
<dbReference type="Pfam" id="PF00069">
    <property type="entry name" value="Pkinase"/>
    <property type="match status" value="1"/>
</dbReference>
<evidence type="ECO:0000256" key="4">
    <source>
        <dbReference type="ARBA" id="ARBA00023288"/>
    </source>
</evidence>
<dbReference type="EMBL" id="CP144698">
    <property type="protein sequence ID" value="WVZ16439.1"/>
    <property type="molecule type" value="Genomic_DNA"/>
</dbReference>
<protein>
    <recommendedName>
        <fullName evidence="7">Protein kinase domain-containing protein</fullName>
    </recommendedName>
</protein>
<dbReference type="GO" id="GO:0005886">
    <property type="term" value="C:plasma membrane"/>
    <property type="evidence" value="ECO:0007669"/>
    <property type="project" value="UniProtKB-SubCell"/>
</dbReference>
<keyword evidence="4" id="KW-0449">Lipoprotein</keyword>
<dbReference type="PROSITE" id="PS50011">
    <property type="entry name" value="PROTEIN_KINASE_DOM"/>
    <property type="match status" value="1"/>
</dbReference>
<dbReference type="SUPFAM" id="SSF56112">
    <property type="entry name" value="Protein kinase-like (PK-like)"/>
    <property type="match status" value="1"/>
</dbReference>
<evidence type="ECO:0000256" key="2">
    <source>
        <dbReference type="ARBA" id="ARBA00022527"/>
    </source>
</evidence>
<feature type="region of interest" description="Disordered" evidence="5">
    <location>
        <begin position="74"/>
        <end position="96"/>
    </location>
</feature>
<evidence type="ECO:0000256" key="5">
    <source>
        <dbReference type="SAM" id="MobiDB-lite"/>
    </source>
</evidence>
<dbReference type="PANTHER" id="PTHR47985:SF32">
    <property type="entry name" value="RECEPTOR-LIKE KINASE LIP2"/>
    <property type="match status" value="1"/>
</dbReference>
<sequence length="301" mass="34499">MIFLVASLFLCPRSTLSCRSRFIPESLESKDSIPHGDSFTSSRINPCFTSQEFPRLTHPLNLVEPLARFEISLPTQSKQSQPESRRDDDPKKKRSLREVISGEDIDSIRALELCHWSLDKNREVVLRVRQVVRVEFTGRLYRDAFLNVGLGLFENVDEAPLNWFDKMKILVGASKGLEYLHESSDPPVIFKDLKASSILVDNDFKVKLRDVGMAKLSGGEKMNNRPPRLMGNNGYCASEYVKTGQGNYKKTRTDSSTPLAFEKRWKQSKRERRKQPERRKKYGKISVYTHLGNRANAELMA</sequence>
<dbReference type="PANTHER" id="PTHR47985">
    <property type="entry name" value="OS07G0668900 PROTEIN"/>
    <property type="match status" value="1"/>
</dbReference>
<evidence type="ECO:0000259" key="7">
    <source>
        <dbReference type="PROSITE" id="PS50011"/>
    </source>
</evidence>
<keyword evidence="2" id="KW-0723">Serine/threonine-protein kinase</keyword>
<organism evidence="8 9">
    <name type="scientific">Vigna mungo</name>
    <name type="common">Black gram</name>
    <name type="synonym">Phaseolus mungo</name>
    <dbReference type="NCBI Taxonomy" id="3915"/>
    <lineage>
        <taxon>Eukaryota</taxon>
        <taxon>Viridiplantae</taxon>
        <taxon>Streptophyta</taxon>
        <taxon>Embryophyta</taxon>
        <taxon>Tracheophyta</taxon>
        <taxon>Spermatophyta</taxon>
        <taxon>Magnoliopsida</taxon>
        <taxon>eudicotyledons</taxon>
        <taxon>Gunneridae</taxon>
        <taxon>Pentapetalae</taxon>
        <taxon>rosids</taxon>
        <taxon>fabids</taxon>
        <taxon>Fabales</taxon>
        <taxon>Fabaceae</taxon>
        <taxon>Papilionoideae</taxon>
        <taxon>50 kb inversion clade</taxon>
        <taxon>NPAAA clade</taxon>
        <taxon>indigoferoid/millettioid clade</taxon>
        <taxon>Phaseoleae</taxon>
        <taxon>Vigna</taxon>
    </lineage>
</organism>
<keyword evidence="3" id="KW-0472">Membrane</keyword>
<evidence type="ECO:0000256" key="6">
    <source>
        <dbReference type="SAM" id="SignalP"/>
    </source>
</evidence>
<comment type="subcellular location">
    <subcellularLocation>
        <location evidence="1">Cell membrane</location>
        <topology evidence="1">Lipid-anchor</topology>
    </subcellularLocation>
</comment>
<dbReference type="InterPro" id="IPR000719">
    <property type="entry name" value="Prot_kinase_dom"/>
</dbReference>
<dbReference type="GO" id="GO:0005524">
    <property type="term" value="F:ATP binding"/>
    <property type="evidence" value="ECO:0007669"/>
    <property type="project" value="InterPro"/>
</dbReference>
<gene>
    <name evidence="8" type="ORF">V8G54_009421</name>
</gene>
<keyword evidence="9" id="KW-1185">Reference proteome</keyword>